<protein>
    <recommendedName>
        <fullName evidence="3">C2H2-type domain-containing protein</fullName>
    </recommendedName>
</protein>
<dbReference type="PROSITE" id="PS50157">
    <property type="entry name" value="ZINC_FINGER_C2H2_2"/>
    <property type="match status" value="2"/>
</dbReference>
<evidence type="ECO:0000313" key="5">
    <source>
        <dbReference type="Proteomes" id="UP000008784"/>
    </source>
</evidence>
<organism evidence="4 5">
    <name type="scientific">Arthrobotrys oligospora (strain ATCC 24927 / CBS 115.81 / DSM 1491)</name>
    <name type="common">Nematode-trapping fungus</name>
    <name type="synonym">Didymozoophaga oligospora</name>
    <dbReference type="NCBI Taxonomy" id="756982"/>
    <lineage>
        <taxon>Eukaryota</taxon>
        <taxon>Fungi</taxon>
        <taxon>Dikarya</taxon>
        <taxon>Ascomycota</taxon>
        <taxon>Pezizomycotina</taxon>
        <taxon>Orbiliomycetes</taxon>
        <taxon>Orbiliales</taxon>
        <taxon>Orbiliaceae</taxon>
        <taxon>Orbilia</taxon>
        <taxon>Orbilia oligospora</taxon>
    </lineage>
</organism>
<dbReference type="eggNOG" id="ENOG502RU92">
    <property type="taxonomic scope" value="Eukaryota"/>
</dbReference>
<evidence type="ECO:0000256" key="2">
    <source>
        <dbReference type="SAM" id="MobiDB-lite"/>
    </source>
</evidence>
<dbReference type="InParanoid" id="G1XS64"/>
<reference evidence="4 5" key="1">
    <citation type="journal article" date="2011" name="PLoS Pathog.">
        <title>Genomic and proteomic analyses of the fungus Arthrobotrys oligospora provide insights into nematode-trap formation.</title>
        <authorList>
            <person name="Yang J."/>
            <person name="Wang L."/>
            <person name="Ji X."/>
            <person name="Feng Y."/>
            <person name="Li X."/>
            <person name="Zou C."/>
            <person name="Xu J."/>
            <person name="Ren Y."/>
            <person name="Mi Q."/>
            <person name="Wu J."/>
            <person name="Liu S."/>
            <person name="Liu Y."/>
            <person name="Huang X."/>
            <person name="Wang H."/>
            <person name="Niu X."/>
            <person name="Li J."/>
            <person name="Liang L."/>
            <person name="Luo Y."/>
            <person name="Ji K."/>
            <person name="Zhou W."/>
            <person name="Yu Z."/>
            <person name="Li G."/>
            <person name="Liu Y."/>
            <person name="Li L."/>
            <person name="Qiao M."/>
            <person name="Feng L."/>
            <person name="Zhang K.-Q."/>
        </authorList>
    </citation>
    <scope>NUCLEOTIDE SEQUENCE [LARGE SCALE GENOMIC DNA]</scope>
    <source>
        <strain evidence="5">ATCC 24927 / CBS 115.81 / DSM 1491</strain>
    </source>
</reference>
<keyword evidence="1" id="KW-0862">Zinc</keyword>
<name>G1XS64_ARTOA</name>
<evidence type="ECO:0000259" key="3">
    <source>
        <dbReference type="PROSITE" id="PS50157"/>
    </source>
</evidence>
<evidence type="ECO:0000313" key="4">
    <source>
        <dbReference type="EMBL" id="EGX44061.1"/>
    </source>
</evidence>
<keyword evidence="1" id="KW-0479">Metal-binding</keyword>
<dbReference type="SMART" id="SM00355">
    <property type="entry name" value="ZnF_C2H2"/>
    <property type="match status" value="2"/>
</dbReference>
<dbReference type="PROSITE" id="PS00028">
    <property type="entry name" value="ZINC_FINGER_C2H2_1"/>
    <property type="match status" value="2"/>
</dbReference>
<evidence type="ECO:0000256" key="1">
    <source>
        <dbReference type="PROSITE-ProRule" id="PRU00042"/>
    </source>
</evidence>
<dbReference type="Gene3D" id="3.30.160.60">
    <property type="entry name" value="Classic Zinc Finger"/>
    <property type="match status" value="1"/>
</dbReference>
<dbReference type="InterPro" id="IPR036236">
    <property type="entry name" value="Znf_C2H2_sf"/>
</dbReference>
<dbReference type="Proteomes" id="UP000008784">
    <property type="component" value="Unassembled WGS sequence"/>
</dbReference>
<feature type="domain" description="C2H2-type" evidence="3">
    <location>
        <begin position="412"/>
        <end position="435"/>
    </location>
</feature>
<sequence length="475" mass="54270">MEETSPYQVSYLDSAYPLRELEDVIPCSLFSKVRNYLLQKPFPHHRSYYDSFQIFAVKEIELSGLPIAHLVRGSGAFDGTACLGIFGNYPTFRSDYLEDGECADPTNPCMRMLLRKGLLPGRNGIDMWDRWHRRESTALRRFLERDQDLWRGVSENVQALHRQFAVDSLILSNPKVVLAVGAAAQKWIHEQEPNVKSFLVKGIRVGIHIDDHDSMPIKRIVIGCPHPETMFFPKANLFGRLMDEAINFAVGLAGLTALPILKDYFTIKGENMERRRRSTESPWTLTGQESRVILVARMRNFEKETNNAIPFRDIPDSILWAYALKKGIKCTEEEIKNTLEPGQTLCGAILRSYASASHKIMEERGWPNLKEGTRVQAAGGWKSLKKAAMNLKEATAVKRTMEGKSIRGHQKKKCSVCGMIFLSRQGLWEHRKKTHEKVTFRCSDVSCHKTYQSRSGLAKHRKTRHDINVHQESRI</sequence>
<feature type="domain" description="C2H2-type" evidence="3">
    <location>
        <begin position="440"/>
        <end position="475"/>
    </location>
</feature>
<feature type="region of interest" description="Disordered" evidence="2">
    <location>
        <begin position="456"/>
        <end position="475"/>
    </location>
</feature>
<dbReference type="AlphaFoldDB" id="G1XS64"/>
<dbReference type="InterPro" id="IPR013087">
    <property type="entry name" value="Znf_C2H2_type"/>
</dbReference>
<proteinExistence type="predicted"/>
<accession>G1XS64</accession>
<dbReference type="RefSeq" id="XP_011127326.1">
    <property type="nucleotide sequence ID" value="XM_011129024.1"/>
</dbReference>
<keyword evidence="1" id="KW-0863">Zinc-finger</keyword>
<dbReference type="SUPFAM" id="SSF57667">
    <property type="entry name" value="beta-beta-alpha zinc fingers"/>
    <property type="match status" value="1"/>
</dbReference>
<keyword evidence="5" id="KW-1185">Reference proteome</keyword>
<dbReference type="HOGENOM" id="CLU_574868_0_0_1"/>
<dbReference type="GO" id="GO:0008270">
    <property type="term" value="F:zinc ion binding"/>
    <property type="evidence" value="ECO:0007669"/>
    <property type="project" value="UniProtKB-KW"/>
</dbReference>
<comment type="caution">
    <text evidence="4">The sequence shown here is derived from an EMBL/GenBank/DDBJ whole genome shotgun (WGS) entry which is preliminary data.</text>
</comment>
<feature type="compositionally biased region" description="Basic and acidic residues" evidence="2">
    <location>
        <begin position="465"/>
        <end position="475"/>
    </location>
</feature>
<dbReference type="OrthoDB" id="5319695at2759"/>
<dbReference type="EMBL" id="ADOT01000308">
    <property type="protein sequence ID" value="EGX44061.1"/>
    <property type="molecule type" value="Genomic_DNA"/>
</dbReference>
<gene>
    <name evidence="4" type="ORF">AOL_s00210g222</name>
</gene>
<dbReference type="GeneID" id="22898227"/>